<feature type="domain" description="HTH tetR-type" evidence="3">
    <location>
        <begin position="5"/>
        <end position="65"/>
    </location>
</feature>
<sequence>MPKVIVTEEQWIRLGMKRFANNGVDGLVIERMASELGCSKSSFYWYFNDRSEFIAKIVDHWAHVTTQQVMRKADGAEQSLERLIALLTQMFSVTRVGDFLFYLRKLGRENPYYDEVLEQIERTRMDYARQLLIQAGMDPETAGHKSSLLYHYYLGWYERHKDQSIGEEEPHRHVDLLRRQLLGI</sequence>
<evidence type="ECO:0000259" key="3">
    <source>
        <dbReference type="PROSITE" id="PS50977"/>
    </source>
</evidence>
<dbReference type="RefSeq" id="WP_377498538.1">
    <property type="nucleotide sequence ID" value="NZ_JBHMDO010000038.1"/>
</dbReference>
<evidence type="ECO:0000313" key="5">
    <source>
        <dbReference type="Proteomes" id="UP001589747"/>
    </source>
</evidence>
<accession>A0ABV5KUC6</accession>
<keyword evidence="1 2" id="KW-0238">DNA-binding</keyword>
<dbReference type="EMBL" id="JBHMDO010000038">
    <property type="protein sequence ID" value="MFB9328838.1"/>
    <property type="molecule type" value="Genomic_DNA"/>
</dbReference>
<protein>
    <submittedName>
        <fullName evidence="4">TetR/AcrR family transcriptional regulator</fullName>
    </submittedName>
</protein>
<organism evidence="4 5">
    <name type="scientific">Paenibacillus aurantiacus</name>
    <dbReference type="NCBI Taxonomy" id="1936118"/>
    <lineage>
        <taxon>Bacteria</taxon>
        <taxon>Bacillati</taxon>
        <taxon>Bacillota</taxon>
        <taxon>Bacilli</taxon>
        <taxon>Bacillales</taxon>
        <taxon>Paenibacillaceae</taxon>
        <taxon>Paenibacillus</taxon>
    </lineage>
</organism>
<dbReference type="Gene3D" id="1.10.357.10">
    <property type="entry name" value="Tetracycline Repressor, domain 2"/>
    <property type="match status" value="1"/>
</dbReference>
<dbReference type="PROSITE" id="PS50977">
    <property type="entry name" value="HTH_TETR_2"/>
    <property type="match status" value="1"/>
</dbReference>
<evidence type="ECO:0000256" key="1">
    <source>
        <dbReference type="ARBA" id="ARBA00023125"/>
    </source>
</evidence>
<comment type="caution">
    <text evidence="4">The sequence shown here is derived from an EMBL/GenBank/DDBJ whole genome shotgun (WGS) entry which is preliminary data.</text>
</comment>
<dbReference type="InterPro" id="IPR009057">
    <property type="entry name" value="Homeodomain-like_sf"/>
</dbReference>
<dbReference type="SUPFAM" id="SSF46689">
    <property type="entry name" value="Homeodomain-like"/>
    <property type="match status" value="1"/>
</dbReference>
<proteinExistence type="predicted"/>
<dbReference type="Proteomes" id="UP001589747">
    <property type="component" value="Unassembled WGS sequence"/>
</dbReference>
<evidence type="ECO:0000256" key="2">
    <source>
        <dbReference type="PROSITE-ProRule" id="PRU00335"/>
    </source>
</evidence>
<reference evidence="4 5" key="1">
    <citation type="submission" date="2024-09" db="EMBL/GenBank/DDBJ databases">
        <authorList>
            <person name="Sun Q."/>
            <person name="Mori K."/>
        </authorList>
    </citation>
    <scope>NUCLEOTIDE SEQUENCE [LARGE SCALE GENOMIC DNA]</scope>
    <source>
        <strain evidence="4 5">TISTR 2452</strain>
    </source>
</reference>
<evidence type="ECO:0000313" key="4">
    <source>
        <dbReference type="EMBL" id="MFB9328838.1"/>
    </source>
</evidence>
<gene>
    <name evidence="4" type="ORF">ACFFSY_23125</name>
</gene>
<feature type="DNA-binding region" description="H-T-H motif" evidence="2">
    <location>
        <begin position="28"/>
        <end position="47"/>
    </location>
</feature>
<dbReference type="InterPro" id="IPR001647">
    <property type="entry name" value="HTH_TetR"/>
</dbReference>
<keyword evidence="5" id="KW-1185">Reference proteome</keyword>
<name>A0ABV5KUC6_9BACL</name>